<gene>
    <name evidence="2" type="ORF">TRITD_3Bv1G263200</name>
</gene>
<dbReference type="AlphaFoldDB" id="A0A9R1QZE5"/>
<dbReference type="InterPro" id="IPR007855">
    <property type="entry name" value="RDRP"/>
</dbReference>
<dbReference type="OMA" id="ENPEPCK"/>
<name>A0A9R1QZE5_TRITD</name>
<dbReference type="GO" id="GO:0030422">
    <property type="term" value="P:siRNA processing"/>
    <property type="evidence" value="ECO:0007669"/>
    <property type="project" value="TreeGrafter"/>
</dbReference>
<dbReference type="Gramene" id="TRITD3Bv1G263200.1">
    <property type="protein sequence ID" value="TRITD3Bv1G263200.1"/>
    <property type="gene ID" value="TRITD3Bv1G263200"/>
</dbReference>
<sequence length="120" mass="14350">MKERLKNAYSAVRKEFRAVFEIVETPVQTEDVLDDDERNRVYEMKASTWYQVTYHPKWVQRWREALEPDREEEEDASARLSFAWISVEHLVRIKIRCRGGAKAGRWRPIERLAAYMFGSL</sequence>
<evidence type="ECO:0000313" key="3">
    <source>
        <dbReference type="Proteomes" id="UP000324705"/>
    </source>
</evidence>
<evidence type="ECO:0000313" key="2">
    <source>
        <dbReference type="EMBL" id="VAH85292.1"/>
    </source>
</evidence>
<evidence type="ECO:0000259" key="1">
    <source>
        <dbReference type="Pfam" id="PF26253"/>
    </source>
</evidence>
<accession>A0A9R1QZE5</accession>
<dbReference type="Proteomes" id="UP000324705">
    <property type="component" value="Chromosome 3B"/>
</dbReference>
<proteinExistence type="predicted"/>
<protein>
    <recommendedName>
        <fullName evidence="1">RDRP C-terminal head domain-containing protein</fullName>
    </recommendedName>
</protein>
<organism evidence="2 3">
    <name type="scientific">Triticum turgidum subsp. durum</name>
    <name type="common">Durum wheat</name>
    <name type="synonym">Triticum durum</name>
    <dbReference type="NCBI Taxonomy" id="4567"/>
    <lineage>
        <taxon>Eukaryota</taxon>
        <taxon>Viridiplantae</taxon>
        <taxon>Streptophyta</taxon>
        <taxon>Embryophyta</taxon>
        <taxon>Tracheophyta</taxon>
        <taxon>Spermatophyta</taxon>
        <taxon>Magnoliopsida</taxon>
        <taxon>Liliopsida</taxon>
        <taxon>Poales</taxon>
        <taxon>Poaceae</taxon>
        <taxon>BOP clade</taxon>
        <taxon>Pooideae</taxon>
        <taxon>Triticodae</taxon>
        <taxon>Triticeae</taxon>
        <taxon>Triticinae</taxon>
        <taxon>Triticum</taxon>
    </lineage>
</organism>
<dbReference type="GO" id="GO:0003968">
    <property type="term" value="F:RNA-directed RNA polymerase activity"/>
    <property type="evidence" value="ECO:0007669"/>
    <property type="project" value="InterPro"/>
</dbReference>
<dbReference type="Pfam" id="PF26253">
    <property type="entry name" value="RdRP_head"/>
    <property type="match status" value="1"/>
</dbReference>
<dbReference type="EMBL" id="LT934116">
    <property type="protein sequence ID" value="VAH85292.1"/>
    <property type="molecule type" value="Genomic_DNA"/>
</dbReference>
<feature type="domain" description="RDRP C-terminal head" evidence="1">
    <location>
        <begin position="2"/>
        <end position="104"/>
    </location>
</feature>
<dbReference type="InterPro" id="IPR058752">
    <property type="entry name" value="RDRP_C_head"/>
</dbReference>
<dbReference type="GO" id="GO:0031380">
    <property type="term" value="C:nuclear RNA-directed RNA polymerase complex"/>
    <property type="evidence" value="ECO:0007669"/>
    <property type="project" value="TreeGrafter"/>
</dbReference>
<dbReference type="PANTHER" id="PTHR23079:SF18">
    <property type="entry name" value="RNA-DEPENDENT RNA POLYMERASE 6"/>
    <property type="match status" value="1"/>
</dbReference>
<reference evidence="2 3" key="1">
    <citation type="submission" date="2017-09" db="EMBL/GenBank/DDBJ databases">
        <authorList>
            <consortium name="International Durum Wheat Genome Sequencing Consortium (IDWGSC)"/>
            <person name="Milanesi L."/>
        </authorList>
    </citation>
    <scope>NUCLEOTIDE SEQUENCE [LARGE SCALE GENOMIC DNA]</scope>
    <source>
        <strain evidence="3">cv. Svevo</strain>
    </source>
</reference>
<dbReference type="PANTHER" id="PTHR23079">
    <property type="entry name" value="RNA-DEPENDENT RNA POLYMERASE"/>
    <property type="match status" value="1"/>
</dbReference>
<keyword evidence="3" id="KW-1185">Reference proteome</keyword>